<dbReference type="PANTHER" id="PTHR43139">
    <property type="entry name" value="SI:DKEY-122A22.2"/>
    <property type="match status" value="1"/>
</dbReference>
<dbReference type="OrthoDB" id="45130at2759"/>
<dbReference type="InterPro" id="IPR022742">
    <property type="entry name" value="Hydrolase_4"/>
</dbReference>
<dbReference type="SUPFAM" id="SSF53474">
    <property type="entry name" value="alpha/beta-Hydrolases"/>
    <property type="match status" value="1"/>
</dbReference>
<feature type="domain" description="Serine aminopeptidase S33" evidence="1">
    <location>
        <begin position="76"/>
        <end position="192"/>
    </location>
</feature>
<evidence type="ECO:0000259" key="1">
    <source>
        <dbReference type="Pfam" id="PF12146"/>
    </source>
</evidence>
<reference evidence="2 3" key="1">
    <citation type="submission" date="2016-09" db="EMBL/GenBank/DDBJ databases">
        <title>Extensive genetic diversity and differential bi-allelic expression allows diatom success in the polar Southern Ocean.</title>
        <authorList>
            <consortium name="DOE Joint Genome Institute"/>
            <person name="Mock T."/>
            <person name="Otillar R.P."/>
            <person name="Strauss J."/>
            <person name="Dupont C."/>
            <person name="Frickenhaus S."/>
            <person name="Maumus F."/>
            <person name="Mcmullan M."/>
            <person name="Sanges R."/>
            <person name="Schmutz J."/>
            <person name="Toseland A."/>
            <person name="Valas R."/>
            <person name="Veluchamy A."/>
            <person name="Ward B.J."/>
            <person name="Allen A."/>
            <person name="Barry K."/>
            <person name="Falciatore A."/>
            <person name="Ferrante M."/>
            <person name="Fortunato A.E."/>
            <person name="Gloeckner G."/>
            <person name="Gruber A."/>
            <person name="Hipkin R."/>
            <person name="Janech M."/>
            <person name="Kroth P."/>
            <person name="Leese F."/>
            <person name="Lindquist E."/>
            <person name="Lyon B.R."/>
            <person name="Martin J."/>
            <person name="Mayer C."/>
            <person name="Parker M."/>
            <person name="Quesneville H."/>
            <person name="Raymond J."/>
            <person name="Uhlig C."/>
            <person name="Valentin K.U."/>
            <person name="Worden A.Z."/>
            <person name="Armbrust E.V."/>
            <person name="Bowler C."/>
            <person name="Green B."/>
            <person name="Moulton V."/>
            <person name="Van Oosterhout C."/>
            <person name="Grigoriev I."/>
        </authorList>
    </citation>
    <scope>NUCLEOTIDE SEQUENCE [LARGE SCALE GENOMIC DNA]</scope>
    <source>
        <strain evidence="2 3">CCMP1102</strain>
    </source>
</reference>
<dbReference type="EMBL" id="KV784355">
    <property type="protein sequence ID" value="OEU19586.1"/>
    <property type="molecule type" value="Genomic_DNA"/>
</dbReference>
<dbReference type="AlphaFoldDB" id="A0A1E7FN66"/>
<protein>
    <submittedName>
        <fullName evidence="2">Alpha/beta-hydrolase</fullName>
    </submittedName>
</protein>
<keyword evidence="3" id="KW-1185">Reference proteome</keyword>
<dbReference type="InterPro" id="IPR029058">
    <property type="entry name" value="AB_hydrolase_fold"/>
</dbReference>
<accession>A0A1E7FN66</accession>
<dbReference type="InterPro" id="IPR052370">
    <property type="entry name" value="Meta-cleavage_hydrolase"/>
</dbReference>
<proteinExistence type="predicted"/>
<evidence type="ECO:0000313" key="2">
    <source>
        <dbReference type="EMBL" id="OEU19586.1"/>
    </source>
</evidence>
<evidence type="ECO:0000313" key="3">
    <source>
        <dbReference type="Proteomes" id="UP000095751"/>
    </source>
</evidence>
<organism evidence="2 3">
    <name type="scientific">Fragilariopsis cylindrus CCMP1102</name>
    <dbReference type="NCBI Taxonomy" id="635003"/>
    <lineage>
        <taxon>Eukaryota</taxon>
        <taxon>Sar</taxon>
        <taxon>Stramenopiles</taxon>
        <taxon>Ochrophyta</taxon>
        <taxon>Bacillariophyta</taxon>
        <taxon>Bacillariophyceae</taxon>
        <taxon>Bacillariophycidae</taxon>
        <taxon>Bacillariales</taxon>
        <taxon>Bacillariaceae</taxon>
        <taxon>Fragilariopsis</taxon>
    </lineage>
</organism>
<sequence>MSTRTMQRRMSARTMQREIEASIGGRVLEMGTKLSLKKSKLIKKKVYLPKSKIYMNYLEREPIHDTSYDNYFDTTNRPTILFCHGLGQGSVELALFIASLKIPPHIRILCPDQIGHGEDLERALNDPQHFQQPTNESMMESTSEFLDVVKVGNNCNAFGHSMGGGIVYFLRQKRKDIIKRTVLVSPAIVSCLDDDLIRGIMQGTNKLIAFESREDVKLAIRDMSTGRNRCKERKKKDPVPNFLLESVYRKAISEAPEGHRKELMHSLLTSFGVSQSGSMNHIDNFFGTESDIDQESTRLVIWPEKDVICSYEKGEYFFKDSIIIKDNTDVRDKKSFHKDIATEFVTIPDCGHAIHSDGRFLFNIIRPRVREYLLEFSSSNNDF</sequence>
<dbReference type="InParanoid" id="A0A1E7FN66"/>
<dbReference type="PANTHER" id="PTHR43139:SF52">
    <property type="entry name" value="SI:DKEY-122A22.2"/>
    <property type="match status" value="1"/>
</dbReference>
<dbReference type="Proteomes" id="UP000095751">
    <property type="component" value="Unassembled WGS sequence"/>
</dbReference>
<dbReference type="GO" id="GO:0016787">
    <property type="term" value="F:hydrolase activity"/>
    <property type="evidence" value="ECO:0007669"/>
    <property type="project" value="UniProtKB-KW"/>
</dbReference>
<name>A0A1E7FN66_9STRA</name>
<keyword evidence="2" id="KW-0378">Hydrolase</keyword>
<gene>
    <name evidence="2" type="ORF">FRACYDRAFT_235645</name>
</gene>
<dbReference type="KEGG" id="fcy:FRACYDRAFT_235645"/>
<dbReference type="Gene3D" id="3.40.50.1820">
    <property type="entry name" value="alpha/beta hydrolase"/>
    <property type="match status" value="1"/>
</dbReference>
<dbReference type="Pfam" id="PF12146">
    <property type="entry name" value="Hydrolase_4"/>
    <property type="match status" value="1"/>
</dbReference>